<organism evidence="3 4">
    <name type="scientific">Paractinoplanes ovalisporus</name>
    <dbReference type="NCBI Taxonomy" id="2810368"/>
    <lineage>
        <taxon>Bacteria</taxon>
        <taxon>Bacillati</taxon>
        <taxon>Actinomycetota</taxon>
        <taxon>Actinomycetes</taxon>
        <taxon>Micromonosporales</taxon>
        <taxon>Micromonosporaceae</taxon>
        <taxon>Paractinoplanes</taxon>
    </lineage>
</organism>
<dbReference type="PROSITE" id="PS00134">
    <property type="entry name" value="TRYPSIN_HIS"/>
    <property type="match status" value="1"/>
</dbReference>
<name>A0ABS2AIW6_9ACTN</name>
<dbReference type="InterPro" id="IPR033116">
    <property type="entry name" value="TRYPSIN_SER"/>
</dbReference>
<dbReference type="Gene3D" id="2.40.10.10">
    <property type="entry name" value="Trypsin-like serine proteases"/>
    <property type="match status" value="2"/>
</dbReference>
<feature type="chain" id="PRO_5047171689" evidence="2">
    <location>
        <begin position="28"/>
        <end position="415"/>
    </location>
</feature>
<feature type="signal peptide" evidence="2">
    <location>
        <begin position="1"/>
        <end position="27"/>
    </location>
</feature>
<dbReference type="InterPro" id="IPR018114">
    <property type="entry name" value="TRYPSIN_HIS"/>
</dbReference>
<dbReference type="PROSITE" id="PS51318">
    <property type="entry name" value="TAT"/>
    <property type="match status" value="1"/>
</dbReference>
<dbReference type="RefSeq" id="WP_203379788.1">
    <property type="nucleotide sequence ID" value="NZ_JAENHP010000012.1"/>
</dbReference>
<feature type="region of interest" description="Disordered" evidence="1">
    <location>
        <begin position="38"/>
        <end position="57"/>
    </location>
</feature>
<dbReference type="InterPro" id="IPR043504">
    <property type="entry name" value="Peptidase_S1_PA_chymotrypsin"/>
</dbReference>
<evidence type="ECO:0000313" key="3">
    <source>
        <dbReference type="EMBL" id="MBM2619798.1"/>
    </source>
</evidence>
<keyword evidence="4" id="KW-1185">Reference proteome</keyword>
<evidence type="ECO:0000256" key="2">
    <source>
        <dbReference type="SAM" id="SignalP"/>
    </source>
</evidence>
<dbReference type="InterPro" id="IPR006311">
    <property type="entry name" value="TAT_signal"/>
</dbReference>
<dbReference type="EMBL" id="JAENHP010000012">
    <property type="protein sequence ID" value="MBM2619798.1"/>
    <property type="molecule type" value="Genomic_DNA"/>
</dbReference>
<protein>
    <submittedName>
        <fullName evidence="3">Peptidase</fullName>
    </submittedName>
</protein>
<accession>A0ABS2AIW6</accession>
<gene>
    <name evidence="3" type="ORF">JIG36_30240</name>
</gene>
<reference evidence="3 4" key="1">
    <citation type="submission" date="2021-01" db="EMBL/GenBank/DDBJ databases">
        <title>Actinoplanes sp. nov. LDG1-06 isolated from lichen.</title>
        <authorList>
            <person name="Saeng-In P."/>
            <person name="Phongsopitanun W."/>
            <person name="Kanchanasin P."/>
            <person name="Yuki M."/>
            <person name="Kudo T."/>
            <person name="Ohkuma M."/>
            <person name="Tanasupawat S."/>
        </authorList>
    </citation>
    <scope>NUCLEOTIDE SEQUENCE [LARGE SCALE GENOMIC DNA]</scope>
    <source>
        <strain evidence="3 4">LDG1-06</strain>
    </source>
</reference>
<keyword evidence="2" id="KW-0732">Signal</keyword>
<dbReference type="InterPro" id="IPR009003">
    <property type="entry name" value="Peptidase_S1_PA"/>
</dbReference>
<dbReference type="SUPFAM" id="SSF50494">
    <property type="entry name" value="Trypsin-like serine proteases"/>
    <property type="match status" value="1"/>
</dbReference>
<evidence type="ECO:0000313" key="4">
    <source>
        <dbReference type="Proteomes" id="UP000632138"/>
    </source>
</evidence>
<proteinExistence type="predicted"/>
<comment type="caution">
    <text evidence="3">The sequence shown here is derived from an EMBL/GenBank/DDBJ whole genome shotgun (WGS) entry which is preliminary data.</text>
</comment>
<dbReference type="PROSITE" id="PS00135">
    <property type="entry name" value="TRYPSIN_SER"/>
    <property type="match status" value="1"/>
</dbReference>
<evidence type="ECO:0000256" key="1">
    <source>
        <dbReference type="SAM" id="MobiDB-lite"/>
    </source>
</evidence>
<sequence length="415" mass="42564">MSPRRRWLAAAATAVAVTALGAAPASAAPAGSEATASDATAARAGSEATQAGGAATPGGAARLVDAATLLAPAERQRMERQRPLVAAASAVRWEIERHPYAGYAGISLGQSDVTVWWKGALPATMRRVVDQAARSAPVVVRAADYSMAELRTAAAKVRAGWPGGADAVQAVKLAPDGSGLIVSVPAGGASLRTAVPQVGVPVSVAAEAGLEPVSRDDDWAPWKGGATIVNSDQGTACTSGFGVRNGSASYILTAAHCGQVGQRFTDARGEYIGTIGPRHQDHDVELVPTSSVDGYVYVGTPTDSVAAPVEGWGWTFVGEYLCQSGVTSSRQLGRPVCNLKVLFYYADREDLVEAEQTEGQAAARPGDSGGPIYSIAASGKVVAKGTTTRTAGARLGFQDYGTAWRDFGGIVPATR</sequence>
<dbReference type="Proteomes" id="UP000632138">
    <property type="component" value="Unassembled WGS sequence"/>
</dbReference>